<feature type="region of interest" description="Disordered" evidence="2">
    <location>
        <begin position="1"/>
        <end position="29"/>
    </location>
</feature>
<name>A0AAE1ZMD1_SCHME</name>
<protein>
    <recommendedName>
        <fullName evidence="3">DUF3719 domain-containing protein</fullName>
    </recommendedName>
</protein>
<accession>A0AAE1ZMD1</accession>
<sequence length="1242" mass="138453">MSIGNKRQSHISSIRPNDKNVPRTPMLPNRTLACNWRNSDLTNKDIKKLGKELLLVKTCSTKYQQTNQKQLTSITPSASTSKFSLKSAGAKETSFLNLDGMIKLHTDIKPFTVSTTTAVNNTHRVKRAIIKKNEKEFLNNFDKKCSIHSNNPSKFKNNHINRPDFKSTPSIVTVKSELKRKKVSTNLSDLSGSNVCSSPSGNQINAWLSQCNKISATLGNKNEAKSQKPVDLNSGKYTISFLSSQSSIKQSNNLIHDLADKINLAEYESDRKATNVSDELNTTILKCSIEKFVNSNSVLCSDSTQLNDLKYYRRLKNLSNEHVADNELSTNLRSSGAKHHDVNMTNATDWASVSSSDWGDDMCEFDRQQSFRVHEMFEEIDRVLFDNQNLNLQDSVLPYMATTNNTDEPTNDNEHSYIHNLCSFGFDNISLSLNSFENKNSSFQNAHHLNSSVANYTNSNSCGIQDHLFYECKDWLSRFPHLRVVGKQIKPSSEREPTLYHNDDSQIISEFSNCFNVSCTTIDSPLNVEKSISANSRLNHQSSSTPTNFIDEEIFAIDGKYENFIEYDETVNSKYNAANNMERGKQLSSCENTYLDNKLIVNDTEPNISRSYHGSQHHGNHTHQGNHCYQHKDQQKLNPTTEHPSTETFSETISSLPKAISQSCFPSTTSINKEALDNDKRSNDLESDITTVLPNSFETILKTIFQHLWTDLIKWLRISLSASTYSALNKNGSNQEAPRCYSSPFYRQDNTLSRCNSPAGDVQNSFFPSSSRFPKQTKHSNNNISNGLGSQHTVHTNESNIELADLLQISTKTLQTREKSLVQENNENSTKIQYMGSNTILKDSSNNHQITTVGSASLTSVTMTTITTTSRISPQPTGTISVNRPISILHNKYITNVPRKPIPTTNSSVGEIMHHGGSSEVGVIGIAANLHHNEKLAPLERLRTHLAPQYSSILEEQSFITTTSPTLHLTSSETSFHQTYTASLAKSRNLSVSHLLSSVTASQSPTPHLQVISTTSHSVSTSISNTSQMSSVNTSVANESISSRNVILPPLSNATNNSSVINETILFSPCNHVNTELSLPNSKIISFVINKTGFGVNQNSGQVCYQTPHLHKGIGGSLVGQHNNANFNCANTSIYTQKITPKSSTQRNQTSPKQATFPLPPIDISKDRLGRQQKLWRPYSSRPSVVTKSIANSSNMLTRACSTLLIQNPEIYSDIYSMKIMTNLPKSPIFLGFYHYRFGYEV</sequence>
<proteinExistence type="inferred from homology"/>
<dbReference type="InterPro" id="IPR039630">
    <property type="entry name" value="FAM149"/>
</dbReference>
<dbReference type="InterPro" id="IPR022194">
    <property type="entry name" value="DUF3719"/>
</dbReference>
<comment type="similarity">
    <text evidence="1">Belongs to the FAM149 family.</text>
</comment>
<feature type="compositionally biased region" description="Polar residues" evidence="2">
    <location>
        <begin position="636"/>
        <end position="647"/>
    </location>
</feature>
<dbReference type="PANTHER" id="PTHR31997">
    <property type="entry name" value="AGAP003710-PA"/>
    <property type="match status" value="1"/>
</dbReference>
<reference evidence="4" key="2">
    <citation type="journal article" date="2023" name="Infect Dis Poverty">
        <title>Chromosome-scale genome of the human blood fluke Schistosoma mekongi and its implications for public health.</title>
        <authorList>
            <person name="Zhou M."/>
            <person name="Xu L."/>
            <person name="Xu D."/>
            <person name="Chen W."/>
            <person name="Khan J."/>
            <person name="Hu Y."/>
            <person name="Huang H."/>
            <person name="Wei H."/>
            <person name="Zhang Y."/>
            <person name="Chusongsang P."/>
            <person name="Tanasarnprasert K."/>
            <person name="Hu X."/>
            <person name="Limpanont Y."/>
            <person name="Lv Z."/>
        </authorList>
    </citation>
    <scope>NUCLEOTIDE SEQUENCE</scope>
    <source>
        <strain evidence="4">LV_2022a</strain>
    </source>
</reference>
<dbReference type="AlphaFoldDB" id="A0AAE1ZMD1"/>
<evidence type="ECO:0000313" key="5">
    <source>
        <dbReference type="Proteomes" id="UP001292079"/>
    </source>
</evidence>
<evidence type="ECO:0000259" key="3">
    <source>
        <dbReference type="Pfam" id="PF12516"/>
    </source>
</evidence>
<gene>
    <name evidence="4" type="ORF">MN116_001262</name>
</gene>
<evidence type="ECO:0000256" key="1">
    <source>
        <dbReference type="ARBA" id="ARBA00008309"/>
    </source>
</evidence>
<dbReference type="Pfam" id="PF12516">
    <property type="entry name" value="DUF3719"/>
    <property type="match status" value="1"/>
</dbReference>
<keyword evidence="5" id="KW-1185">Reference proteome</keyword>
<dbReference type="Proteomes" id="UP001292079">
    <property type="component" value="Unassembled WGS sequence"/>
</dbReference>
<dbReference type="EMBL" id="JALJAT010000001">
    <property type="protein sequence ID" value="KAK4476032.1"/>
    <property type="molecule type" value="Genomic_DNA"/>
</dbReference>
<evidence type="ECO:0000313" key="4">
    <source>
        <dbReference type="EMBL" id="KAK4476032.1"/>
    </source>
</evidence>
<dbReference type="PANTHER" id="PTHR31997:SF1">
    <property type="entry name" value="AGAP003710-PA"/>
    <property type="match status" value="1"/>
</dbReference>
<comment type="caution">
    <text evidence="4">The sequence shown here is derived from an EMBL/GenBank/DDBJ whole genome shotgun (WGS) entry which is preliminary data.</text>
</comment>
<feature type="domain" description="DUF3719" evidence="3">
    <location>
        <begin position="467"/>
        <end position="501"/>
    </location>
</feature>
<reference evidence="4" key="1">
    <citation type="submission" date="2022-04" db="EMBL/GenBank/DDBJ databases">
        <authorList>
            <person name="Xu L."/>
            <person name="Lv Z."/>
        </authorList>
    </citation>
    <scope>NUCLEOTIDE SEQUENCE</scope>
    <source>
        <strain evidence="4">LV_2022a</strain>
    </source>
</reference>
<feature type="region of interest" description="Disordered" evidence="2">
    <location>
        <begin position="606"/>
        <end position="647"/>
    </location>
</feature>
<evidence type="ECO:0000256" key="2">
    <source>
        <dbReference type="SAM" id="MobiDB-lite"/>
    </source>
</evidence>
<organism evidence="4 5">
    <name type="scientific">Schistosoma mekongi</name>
    <name type="common">Parasitic worm</name>
    <dbReference type="NCBI Taxonomy" id="38744"/>
    <lineage>
        <taxon>Eukaryota</taxon>
        <taxon>Metazoa</taxon>
        <taxon>Spiralia</taxon>
        <taxon>Lophotrochozoa</taxon>
        <taxon>Platyhelminthes</taxon>
        <taxon>Trematoda</taxon>
        <taxon>Digenea</taxon>
        <taxon>Strigeidida</taxon>
        <taxon>Schistosomatoidea</taxon>
        <taxon>Schistosomatidae</taxon>
        <taxon>Schistosoma</taxon>
    </lineage>
</organism>